<dbReference type="EMBL" id="MGAI01000002">
    <property type="protein sequence ID" value="OGK45725.1"/>
    <property type="molecule type" value="Genomic_DNA"/>
</dbReference>
<gene>
    <name evidence="3" type="ORF">A3B40_05620</name>
</gene>
<accession>A0A1F7IQT2</accession>
<dbReference type="Gene3D" id="3.90.25.10">
    <property type="entry name" value="UDP-galactose 4-epimerase, domain 1"/>
    <property type="match status" value="1"/>
</dbReference>
<comment type="caution">
    <text evidence="3">The sequence shown here is derived from an EMBL/GenBank/DDBJ whole genome shotgun (WGS) entry which is preliminary data.</text>
</comment>
<evidence type="ECO:0000256" key="1">
    <source>
        <dbReference type="ARBA" id="ARBA00007637"/>
    </source>
</evidence>
<comment type="similarity">
    <text evidence="1">Belongs to the NAD(P)-dependent epimerase/dehydratase family.</text>
</comment>
<feature type="domain" description="NAD-dependent epimerase/dehydratase" evidence="2">
    <location>
        <begin position="5"/>
        <end position="215"/>
    </location>
</feature>
<dbReference type="SUPFAM" id="SSF51735">
    <property type="entry name" value="NAD(P)-binding Rossmann-fold domains"/>
    <property type="match status" value="1"/>
</dbReference>
<proteinExistence type="inferred from homology"/>
<organism evidence="3 4">
    <name type="scientific">Candidatus Roizmanbacteria bacterium RIFCSPLOWO2_01_FULL_37_16</name>
    <dbReference type="NCBI Taxonomy" id="1802058"/>
    <lineage>
        <taxon>Bacteria</taxon>
        <taxon>Candidatus Roizmaniibacteriota</taxon>
    </lineage>
</organism>
<dbReference type="AlphaFoldDB" id="A0A1F7IQT2"/>
<name>A0A1F7IQT2_9BACT</name>
<dbReference type="Gene3D" id="3.40.50.720">
    <property type="entry name" value="NAD(P)-binding Rossmann-like Domain"/>
    <property type="match status" value="1"/>
</dbReference>
<dbReference type="PANTHER" id="PTHR43000">
    <property type="entry name" value="DTDP-D-GLUCOSE 4,6-DEHYDRATASE-RELATED"/>
    <property type="match status" value="1"/>
</dbReference>
<dbReference type="InterPro" id="IPR036291">
    <property type="entry name" value="NAD(P)-bd_dom_sf"/>
</dbReference>
<evidence type="ECO:0000313" key="4">
    <source>
        <dbReference type="Proteomes" id="UP000178040"/>
    </source>
</evidence>
<evidence type="ECO:0000313" key="3">
    <source>
        <dbReference type="EMBL" id="OGK45725.1"/>
    </source>
</evidence>
<evidence type="ECO:0000259" key="2">
    <source>
        <dbReference type="Pfam" id="PF01370"/>
    </source>
</evidence>
<protein>
    <recommendedName>
        <fullName evidence="2">NAD-dependent epimerase/dehydratase domain-containing protein</fullName>
    </recommendedName>
</protein>
<reference evidence="3 4" key="1">
    <citation type="journal article" date="2016" name="Nat. Commun.">
        <title>Thousands of microbial genomes shed light on interconnected biogeochemical processes in an aquifer system.</title>
        <authorList>
            <person name="Anantharaman K."/>
            <person name="Brown C.T."/>
            <person name="Hug L.A."/>
            <person name="Sharon I."/>
            <person name="Castelle C.J."/>
            <person name="Probst A.J."/>
            <person name="Thomas B.C."/>
            <person name="Singh A."/>
            <person name="Wilkins M.J."/>
            <person name="Karaoz U."/>
            <person name="Brodie E.L."/>
            <person name="Williams K.H."/>
            <person name="Hubbard S.S."/>
            <person name="Banfield J.F."/>
        </authorList>
    </citation>
    <scope>NUCLEOTIDE SEQUENCE [LARGE SCALE GENOMIC DNA]</scope>
</reference>
<sequence length="300" mass="35356">MKLKILLTGGNGFIGRNFIEQKNKKYHILHPTHSELDLARTKAVDNFFKKKGPFDIVLHAATVGGKRSEKGMRDVAEINLRIFFNIIRNKKYWKKMIHFGTGSEYDKSQDIKDVKEGDFGKRIPADSFGFYKYVTAKYIESLLLPIYHIRLFGIYGKYEDYHVRLTSNLICKYILRLPLTMIQNAYFDYLYIDDLIKILDFFIEKEPRYRFYNVGTGKSISLLSIAKIINRLSNYSMPIRVLKKGLNKEYTCDNSLLRKELKNFRFTPIGEGIRVLYSWYKKNWKDVDIKTIIEDPHNKL</sequence>
<dbReference type="InterPro" id="IPR001509">
    <property type="entry name" value="Epimerase_deHydtase"/>
</dbReference>
<dbReference type="Pfam" id="PF01370">
    <property type="entry name" value="Epimerase"/>
    <property type="match status" value="1"/>
</dbReference>
<dbReference type="Proteomes" id="UP000178040">
    <property type="component" value="Unassembled WGS sequence"/>
</dbReference>